<evidence type="ECO:0000313" key="6">
    <source>
        <dbReference type="Proteomes" id="UP001519294"/>
    </source>
</evidence>
<comment type="caution">
    <text evidence="5">The sequence shown here is derived from an EMBL/GenBank/DDBJ whole genome shotgun (WGS) entry which is preliminary data.</text>
</comment>
<dbReference type="InterPro" id="IPR044398">
    <property type="entry name" value="Globin-sensor_dom"/>
</dbReference>
<dbReference type="EMBL" id="JAGIKX010000024">
    <property type="protein sequence ID" value="MBP2258331.1"/>
    <property type="molecule type" value="Genomic_DNA"/>
</dbReference>
<dbReference type="InterPro" id="IPR039379">
    <property type="entry name" value="Protoglobin_sensor_dom"/>
</dbReference>
<dbReference type="Gene3D" id="1.10.287.950">
    <property type="entry name" value="Methyl-accepting chemotaxis protein"/>
    <property type="match status" value="1"/>
</dbReference>
<sequence length="438" mass="48853">MKLSLFKKNIPQTADSLLNVSKQMKPILQVSPGSDLEDQLNMLDLTIADLAVAQVLLPYIEKNIFPIVDCFYENLEKHAPLIDIINQYSSIEQLKKSLRRHIVEMFSGVITDDFITKRKKIAIIHVKIGLTQKWYIASFQKIFHSVTELLYKHFKSEEDLLLGVHTINKLLNLEQQVVLEAYDDEIMEIKDQESKFKTDIVQSLEQTSTELASLAEETTASIEEITAQINMITTNSKAGTEIAEEAKDAAEQGKSRLNVMDNSLEGMESSVIKVNEEISSLETTSNQIKSIIEIVKSIADQTNLLALNASIEAAHAGEHGRGFAVVADEVRKLAEQTGKSVMDVTQLVNKTNSQVGVSASSMEEASEHLLAVREQMKNTEIAFERIDNRMKDTKLTNQSIQSDLEGLDQVTNDIVQAATTISESADQINRMLEKANKG</sequence>
<dbReference type="PRINTS" id="PR00260">
    <property type="entry name" value="CHEMTRNSDUCR"/>
</dbReference>
<dbReference type="RefSeq" id="WP_226371385.1">
    <property type="nucleotide sequence ID" value="NZ_JAGIKX010000024.1"/>
</dbReference>
<evidence type="ECO:0000313" key="5">
    <source>
        <dbReference type="EMBL" id="MBP2258331.1"/>
    </source>
</evidence>
<accession>A0ABS4SB41</accession>
<evidence type="ECO:0000259" key="4">
    <source>
        <dbReference type="PROSITE" id="PS50111"/>
    </source>
</evidence>
<dbReference type="CDD" id="cd11386">
    <property type="entry name" value="MCP_signal"/>
    <property type="match status" value="1"/>
</dbReference>
<name>A0ABS4SB41_9BACI</name>
<evidence type="ECO:0000256" key="2">
    <source>
        <dbReference type="ARBA" id="ARBA00029447"/>
    </source>
</evidence>
<evidence type="ECO:0000256" key="3">
    <source>
        <dbReference type="PROSITE-ProRule" id="PRU00284"/>
    </source>
</evidence>
<dbReference type="InterPro" id="IPR004090">
    <property type="entry name" value="Chemotax_Me-accpt_rcpt"/>
</dbReference>
<dbReference type="PANTHER" id="PTHR32089">
    <property type="entry name" value="METHYL-ACCEPTING CHEMOTAXIS PROTEIN MCPB"/>
    <property type="match status" value="1"/>
</dbReference>
<dbReference type="SUPFAM" id="SSF58104">
    <property type="entry name" value="Methyl-accepting chemotaxis protein (MCP) signaling domain"/>
    <property type="match status" value="1"/>
</dbReference>
<protein>
    <submittedName>
        <fullName evidence="5">Heme-based aerotactic transducer</fullName>
    </submittedName>
</protein>
<dbReference type="SMART" id="SM00283">
    <property type="entry name" value="MA"/>
    <property type="match status" value="1"/>
</dbReference>
<feature type="domain" description="Methyl-accepting transducer" evidence="4">
    <location>
        <begin position="201"/>
        <end position="429"/>
    </location>
</feature>
<dbReference type="PROSITE" id="PS50111">
    <property type="entry name" value="CHEMOTAXIS_TRANSDUC_2"/>
    <property type="match status" value="1"/>
</dbReference>
<dbReference type="Pfam" id="PF11563">
    <property type="entry name" value="Protoglobin"/>
    <property type="match status" value="1"/>
</dbReference>
<dbReference type="InterPro" id="IPR004089">
    <property type="entry name" value="MCPsignal_dom"/>
</dbReference>
<dbReference type="PANTHER" id="PTHR32089:SF118">
    <property type="entry name" value="HEME-BASED AEROTACTIC TRANSDUCER HEMAT"/>
    <property type="match status" value="1"/>
</dbReference>
<keyword evidence="1 3" id="KW-0807">Transducer</keyword>
<dbReference type="InterPro" id="IPR012292">
    <property type="entry name" value="Globin/Proto"/>
</dbReference>
<dbReference type="Gene3D" id="1.10.490.10">
    <property type="entry name" value="Globins"/>
    <property type="match status" value="1"/>
</dbReference>
<gene>
    <name evidence="5" type="ORF">J2Z81_002314</name>
</gene>
<dbReference type="Proteomes" id="UP001519294">
    <property type="component" value="Unassembled WGS sequence"/>
</dbReference>
<dbReference type="CDD" id="cd01068">
    <property type="entry name" value="globin_sensor"/>
    <property type="match status" value="1"/>
</dbReference>
<dbReference type="Pfam" id="PF00015">
    <property type="entry name" value="MCPsignal"/>
    <property type="match status" value="1"/>
</dbReference>
<proteinExistence type="inferred from homology"/>
<keyword evidence="6" id="KW-1185">Reference proteome</keyword>
<organism evidence="5 6">
    <name type="scientific">Virgibacillus alimentarius</name>
    <dbReference type="NCBI Taxonomy" id="698769"/>
    <lineage>
        <taxon>Bacteria</taxon>
        <taxon>Bacillati</taxon>
        <taxon>Bacillota</taxon>
        <taxon>Bacilli</taxon>
        <taxon>Bacillales</taxon>
        <taxon>Bacillaceae</taxon>
        <taxon>Virgibacillus</taxon>
    </lineage>
</organism>
<dbReference type="SUPFAM" id="SSF46458">
    <property type="entry name" value="Globin-like"/>
    <property type="match status" value="1"/>
</dbReference>
<evidence type="ECO:0000256" key="1">
    <source>
        <dbReference type="ARBA" id="ARBA00023224"/>
    </source>
</evidence>
<dbReference type="InterPro" id="IPR009050">
    <property type="entry name" value="Globin-like_sf"/>
</dbReference>
<reference evidence="5 6" key="1">
    <citation type="submission" date="2021-03" db="EMBL/GenBank/DDBJ databases">
        <title>Genomic Encyclopedia of Type Strains, Phase IV (KMG-IV): sequencing the most valuable type-strain genomes for metagenomic binning, comparative biology and taxonomic classification.</title>
        <authorList>
            <person name="Goeker M."/>
        </authorList>
    </citation>
    <scope>NUCLEOTIDE SEQUENCE [LARGE SCALE GENOMIC DNA]</scope>
    <source>
        <strain evidence="5 6">DSM 25790</strain>
    </source>
</reference>
<comment type="similarity">
    <text evidence="2">Belongs to the methyl-accepting chemotaxis (MCP) protein family.</text>
</comment>